<name>A0A9X3N8J0_9ACTN</name>
<accession>A0A9X3N8J0</accession>
<evidence type="ECO:0000313" key="2">
    <source>
        <dbReference type="Proteomes" id="UP001147653"/>
    </source>
</evidence>
<sequence length="199" mass="22756">MPWEPGDKAAYAYLFGWYLGDGCVSDVGRAYQLVITCDSRYPAIIEECARALEAAVPGRRARVRPHKTHNFVRIESGWVNWPEAFPQHARGRKHERPIALELWQLAIVARYPWEFLRGLIHSDGCRTTNTFKTKLPSGRVAEYSYTRYFFSNVSADIRGLFCATCDQLGLRWTKSNRRNISISHRTSVALLDEHVGPKA</sequence>
<evidence type="ECO:0000313" key="1">
    <source>
        <dbReference type="EMBL" id="MDA0180390.1"/>
    </source>
</evidence>
<comment type="caution">
    <text evidence="1">The sequence shown here is derived from an EMBL/GenBank/DDBJ whole genome shotgun (WGS) entry which is preliminary data.</text>
</comment>
<reference evidence="1" key="1">
    <citation type="submission" date="2022-10" db="EMBL/GenBank/DDBJ databases">
        <title>The WGS of Solirubrobacter phytolaccae KCTC 29190.</title>
        <authorList>
            <person name="Jiang Z."/>
        </authorList>
    </citation>
    <scope>NUCLEOTIDE SEQUENCE</scope>
    <source>
        <strain evidence="1">KCTC 29190</strain>
    </source>
</reference>
<dbReference type="EMBL" id="JAPDDP010000012">
    <property type="protein sequence ID" value="MDA0180390.1"/>
    <property type="molecule type" value="Genomic_DNA"/>
</dbReference>
<dbReference type="RefSeq" id="WP_270024697.1">
    <property type="nucleotide sequence ID" value="NZ_JAPDDP010000012.1"/>
</dbReference>
<dbReference type="Gene3D" id="3.10.28.10">
    <property type="entry name" value="Homing endonucleases"/>
    <property type="match status" value="1"/>
</dbReference>
<dbReference type="Proteomes" id="UP001147653">
    <property type="component" value="Unassembled WGS sequence"/>
</dbReference>
<protein>
    <recommendedName>
        <fullName evidence="3">DOD-type homing endonuclease domain-containing protein</fullName>
    </recommendedName>
</protein>
<evidence type="ECO:0008006" key="3">
    <source>
        <dbReference type="Google" id="ProtNLM"/>
    </source>
</evidence>
<keyword evidence="2" id="KW-1185">Reference proteome</keyword>
<gene>
    <name evidence="1" type="ORF">OJ997_08800</name>
</gene>
<dbReference type="InterPro" id="IPR027434">
    <property type="entry name" value="Homing_endonucl"/>
</dbReference>
<organism evidence="1 2">
    <name type="scientific">Solirubrobacter phytolaccae</name>
    <dbReference type="NCBI Taxonomy" id="1404360"/>
    <lineage>
        <taxon>Bacteria</taxon>
        <taxon>Bacillati</taxon>
        <taxon>Actinomycetota</taxon>
        <taxon>Thermoleophilia</taxon>
        <taxon>Solirubrobacterales</taxon>
        <taxon>Solirubrobacteraceae</taxon>
        <taxon>Solirubrobacter</taxon>
    </lineage>
</organism>
<dbReference type="AlphaFoldDB" id="A0A9X3N8J0"/>
<proteinExistence type="predicted"/>